<reference evidence="4 5" key="1">
    <citation type="submission" date="2020-08" db="EMBL/GenBank/DDBJ databases">
        <title>Genomic Encyclopedia of Type Strains, Phase IV (KMG-IV): sequencing the most valuable type-strain genomes for metagenomic binning, comparative biology and taxonomic classification.</title>
        <authorList>
            <person name="Goeker M."/>
        </authorList>
    </citation>
    <scope>NUCLEOTIDE SEQUENCE [LARGE SCALE GENOMIC DNA]</scope>
    <source>
        <strain evidence="4 5">DSM 12252</strain>
    </source>
</reference>
<keyword evidence="2" id="KW-0472">Membrane</keyword>
<keyword evidence="1" id="KW-0378">Hydrolase</keyword>
<dbReference type="AlphaFoldDB" id="A0A7W8DJS8"/>
<keyword evidence="2" id="KW-1133">Transmembrane helix</keyword>
<feature type="transmembrane region" description="Helical" evidence="2">
    <location>
        <begin position="56"/>
        <end position="74"/>
    </location>
</feature>
<keyword evidence="2" id="KW-0812">Transmembrane</keyword>
<dbReference type="SUPFAM" id="SSF53474">
    <property type="entry name" value="alpha/beta-Hydrolases"/>
    <property type="match status" value="1"/>
</dbReference>
<dbReference type="Gene3D" id="3.40.50.1820">
    <property type="entry name" value="alpha/beta hydrolase"/>
    <property type="match status" value="1"/>
</dbReference>
<gene>
    <name evidence="4" type="ORF">HNQ65_001907</name>
</gene>
<comment type="caution">
    <text evidence="4">The sequence shown here is derived from an EMBL/GenBank/DDBJ whole genome shotgun (WGS) entry which is preliminary data.</text>
</comment>
<accession>A0A7W8DJS8</accession>
<dbReference type="Proteomes" id="UP000590740">
    <property type="component" value="Unassembled WGS sequence"/>
</dbReference>
<dbReference type="InterPro" id="IPR050300">
    <property type="entry name" value="GDXG_lipolytic_enzyme"/>
</dbReference>
<dbReference type="InterPro" id="IPR029058">
    <property type="entry name" value="AB_hydrolase_fold"/>
</dbReference>
<feature type="transmembrane region" description="Helical" evidence="2">
    <location>
        <begin position="27"/>
        <end position="49"/>
    </location>
</feature>
<dbReference type="GO" id="GO:0016787">
    <property type="term" value="F:hydrolase activity"/>
    <property type="evidence" value="ECO:0007669"/>
    <property type="project" value="UniProtKB-KW"/>
</dbReference>
<dbReference type="InterPro" id="IPR049492">
    <property type="entry name" value="BD-FAE-like_dom"/>
</dbReference>
<protein>
    <submittedName>
        <fullName evidence="4">Acetyl esterase/lipase</fullName>
    </submittedName>
</protein>
<sequence>MALLLALILLALLALNAWVMSPTRWQWQLQLAATELGHWLALLSLALIYPALQHSRWLAVFCLLLAVVFFIPAFQAHRIAASHGLRFSWLRLWKPVHVEKHQVRTERRTFWREGDESLDVVIYRPLDVDKELPCLLIAHTGGWDSGDPGEFTGANTELASHGYVLCSYGYRLAPKHPWRAQAEDTRRAYEWVRTHAAELGIRTNQIVLMGRSAGAQIATACAYGMPELEVCACIDVYGTPNMYLAREWSVPNDILDSLTLVRQYMGGDPHEVPEAYRTASATEFLDQRRLPTLILHGTQDSLVGIGHSRRFHQRLGGHEEHCFIEMPWGTHGMDFFPATPGGQLSISAIERFMERFARSAP</sequence>
<name>A0A7W8DJS8_9BACT</name>
<organism evidence="4 5">
    <name type="scientific">Prosthecobacter vanneervenii</name>
    <dbReference type="NCBI Taxonomy" id="48466"/>
    <lineage>
        <taxon>Bacteria</taxon>
        <taxon>Pseudomonadati</taxon>
        <taxon>Verrucomicrobiota</taxon>
        <taxon>Verrucomicrobiia</taxon>
        <taxon>Verrucomicrobiales</taxon>
        <taxon>Verrucomicrobiaceae</taxon>
        <taxon>Prosthecobacter</taxon>
    </lineage>
</organism>
<evidence type="ECO:0000313" key="4">
    <source>
        <dbReference type="EMBL" id="MBB5032330.1"/>
    </source>
</evidence>
<evidence type="ECO:0000259" key="3">
    <source>
        <dbReference type="Pfam" id="PF20434"/>
    </source>
</evidence>
<proteinExistence type="predicted"/>
<dbReference type="PANTHER" id="PTHR48081">
    <property type="entry name" value="AB HYDROLASE SUPERFAMILY PROTEIN C4A8.06C"/>
    <property type="match status" value="1"/>
</dbReference>
<evidence type="ECO:0000256" key="1">
    <source>
        <dbReference type="ARBA" id="ARBA00022801"/>
    </source>
</evidence>
<dbReference type="EMBL" id="JACHIG010000003">
    <property type="protein sequence ID" value="MBB5032330.1"/>
    <property type="molecule type" value="Genomic_DNA"/>
</dbReference>
<evidence type="ECO:0000313" key="5">
    <source>
        <dbReference type="Proteomes" id="UP000590740"/>
    </source>
</evidence>
<keyword evidence="5" id="KW-1185">Reference proteome</keyword>
<dbReference type="PANTHER" id="PTHR48081:SF13">
    <property type="entry name" value="ALPHA_BETA HYDROLASE"/>
    <property type="match status" value="1"/>
</dbReference>
<evidence type="ECO:0000256" key="2">
    <source>
        <dbReference type="SAM" id="Phobius"/>
    </source>
</evidence>
<feature type="domain" description="BD-FAE-like" evidence="3">
    <location>
        <begin position="122"/>
        <end position="315"/>
    </location>
</feature>
<dbReference type="Pfam" id="PF20434">
    <property type="entry name" value="BD-FAE"/>
    <property type="match status" value="1"/>
</dbReference>